<dbReference type="AlphaFoldDB" id="A0A4U0NHU7"/>
<keyword evidence="2" id="KW-1185">Reference proteome</keyword>
<dbReference type="Proteomes" id="UP000308697">
    <property type="component" value="Unassembled WGS sequence"/>
</dbReference>
<dbReference type="RefSeq" id="WP_136742257.1">
    <property type="nucleotide sequence ID" value="NZ_SUMB01000009.1"/>
</dbReference>
<sequence length="191" mass="20924">MAARAGAREADVAQRAAESVAELARLAEQLFRDMSRLPGFRAWRPLADPLYRAWLDGALARTVAPPPLFRNRQDFYAAFPQLASGWDVLEKVMAPSAFTDNLPLGSLERQVEDQDGLKWALIVAVPKDGADPREWNEPSAAVVAARVPRWSTDALCYVLAHTVVPRKVLPRLRGPRAFDSLEGVAAALAIA</sequence>
<evidence type="ECO:0000313" key="2">
    <source>
        <dbReference type="Proteomes" id="UP000308697"/>
    </source>
</evidence>
<comment type="caution">
    <text evidence="1">The sequence shown here is derived from an EMBL/GenBank/DDBJ whole genome shotgun (WGS) entry which is preliminary data.</text>
</comment>
<dbReference type="EMBL" id="SUMB01000009">
    <property type="protein sequence ID" value="TJZ49444.1"/>
    <property type="molecule type" value="Genomic_DNA"/>
</dbReference>
<reference evidence="1 2" key="1">
    <citation type="submission" date="2019-04" db="EMBL/GenBank/DDBJ databases">
        <title>Streptomyces piniterrae sp. nov., a heliquinomycin-producing actinomycete isolated from rhizosphere soil of Pinus yunnanensis.</title>
        <authorList>
            <person name="Zhuang X."/>
            <person name="Zhao J."/>
        </authorList>
    </citation>
    <scope>NUCLEOTIDE SEQUENCE [LARGE SCALE GENOMIC DNA]</scope>
    <source>
        <strain evidence="2">jys28</strain>
    </source>
</reference>
<dbReference type="OrthoDB" id="9803128at2"/>
<accession>A0A4U0NHU7</accession>
<proteinExistence type="predicted"/>
<gene>
    <name evidence="1" type="ORF">FCH28_24310</name>
</gene>
<evidence type="ECO:0000313" key="1">
    <source>
        <dbReference type="EMBL" id="TJZ49444.1"/>
    </source>
</evidence>
<protein>
    <submittedName>
        <fullName evidence="1">Uncharacterized protein</fullName>
    </submittedName>
</protein>
<organism evidence="1 2">
    <name type="scientific">Streptomyces piniterrae</name>
    <dbReference type="NCBI Taxonomy" id="2571125"/>
    <lineage>
        <taxon>Bacteria</taxon>
        <taxon>Bacillati</taxon>
        <taxon>Actinomycetota</taxon>
        <taxon>Actinomycetes</taxon>
        <taxon>Kitasatosporales</taxon>
        <taxon>Streptomycetaceae</taxon>
        <taxon>Streptomyces</taxon>
    </lineage>
</organism>
<name>A0A4U0NHU7_9ACTN</name>